<dbReference type="Proteomes" id="UP000321514">
    <property type="component" value="Unassembled WGS sequence"/>
</dbReference>
<dbReference type="PANTHER" id="PTHR42945">
    <property type="entry name" value="HISTIDINE BIOSYNTHESIS BIFUNCTIONAL PROTEIN"/>
    <property type="match status" value="1"/>
</dbReference>
<keyword evidence="8 13" id="KW-0547">Nucleotide-binding</keyword>
<comment type="catalytic activity">
    <reaction evidence="2 13">
        <text>1-(5-phospho-beta-D-ribosyl)-ATP + H2O = 1-(5-phospho-beta-D-ribosyl)-5'-AMP + diphosphate + H(+)</text>
        <dbReference type="Rhea" id="RHEA:22828"/>
        <dbReference type="ChEBI" id="CHEBI:15377"/>
        <dbReference type="ChEBI" id="CHEBI:15378"/>
        <dbReference type="ChEBI" id="CHEBI:33019"/>
        <dbReference type="ChEBI" id="CHEBI:59457"/>
        <dbReference type="ChEBI" id="CHEBI:73183"/>
        <dbReference type="EC" id="3.6.1.31"/>
    </reaction>
</comment>
<comment type="similarity">
    <text evidence="5 13">In the C-terminal section; belongs to the PRA-PH family.</text>
</comment>
<feature type="region of interest" description="Phosphoribosyl-AMP cyclohydrolase" evidence="13">
    <location>
        <begin position="1"/>
        <end position="108"/>
    </location>
</feature>
<evidence type="ECO:0000313" key="16">
    <source>
        <dbReference type="EMBL" id="SEU12696.1"/>
    </source>
</evidence>
<evidence type="ECO:0000256" key="3">
    <source>
        <dbReference type="ARBA" id="ARBA00005169"/>
    </source>
</evidence>
<keyword evidence="7 13" id="KW-0028">Amino-acid biosynthesis</keyword>
<dbReference type="AlphaFoldDB" id="A0A511TBK0"/>
<evidence type="ECO:0000256" key="6">
    <source>
        <dbReference type="ARBA" id="ARBA00008299"/>
    </source>
</evidence>
<dbReference type="EMBL" id="BJXR01000048">
    <property type="protein sequence ID" value="GEN11497.1"/>
    <property type="molecule type" value="Genomic_DNA"/>
</dbReference>
<proteinExistence type="inferred from homology"/>
<keyword evidence="10 13" id="KW-0067">ATP-binding</keyword>
<dbReference type="GO" id="GO:0005737">
    <property type="term" value="C:cytoplasm"/>
    <property type="evidence" value="ECO:0007669"/>
    <property type="project" value="UniProtKB-SubCell"/>
</dbReference>
<dbReference type="GO" id="GO:0005524">
    <property type="term" value="F:ATP binding"/>
    <property type="evidence" value="ECO:0007669"/>
    <property type="project" value="UniProtKB-KW"/>
</dbReference>
<reference evidence="16 17" key="1">
    <citation type="submission" date="2016-10" db="EMBL/GenBank/DDBJ databases">
        <authorList>
            <person name="Varghese N."/>
            <person name="Submissions S."/>
        </authorList>
    </citation>
    <scope>NUCLEOTIDE SEQUENCE [LARGE SCALE GENOMIC DNA]</scope>
    <source>
        <strain evidence="16 17">DSM 16525</strain>
    </source>
</reference>
<comment type="similarity">
    <text evidence="6 13">In the N-terminal section; belongs to the PRA-CH family.</text>
</comment>
<dbReference type="InterPro" id="IPR038019">
    <property type="entry name" value="PRib_AMP_CycHydrolase_sf"/>
</dbReference>
<dbReference type="EMBL" id="FOIB01000005">
    <property type="protein sequence ID" value="SEU12696.1"/>
    <property type="molecule type" value="Genomic_DNA"/>
</dbReference>
<keyword evidence="11 13" id="KW-0368">Histidine biosynthesis</keyword>
<comment type="subcellular location">
    <subcellularLocation>
        <location evidence="13">Cytoplasm</location>
    </subcellularLocation>
</comment>
<keyword evidence="13" id="KW-0963">Cytoplasm</keyword>
<dbReference type="GO" id="GO:0004635">
    <property type="term" value="F:phosphoribosyl-AMP cyclohydrolase activity"/>
    <property type="evidence" value="ECO:0007669"/>
    <property type="project" value="UniProtKB-UniRule"/>
</dbReference>
<evidence type="ECO:0000256" key="4">
    <source>
        <dbReference type="ARBA" id="ARBA00005204"/>
    </source>
</evidence>
<dbReference type="SUPFAM" id="SSF141734">
    <property type="entry name" value="HisI-like"/>
    <property type="match status" value="1"/>
</dbReference>
<evidence type="ECO:0000256" key="5">
    <source>
        <dbReference type="ARBA" id="ARBA00007731"/>
    </source>
</evidence>
<dbReference type="NCBIfam" id="NF002747">
    <property type="entry name" value="PRK02759.1"/>
    <property type="match status" value="1"/>
</dbReference>
<evidence type="ECO:0000259" key="14">
    <source>
        <dbReference type="Pfam" id="PF01502"/>
    </source>
</evidence>
<comment type="catalytic activity">
    <reaction evidence="1 13">
        <text>1-(5-phospho-beta-D-ribosyl)-5'-AMP + H2O = 1-(5-phospho-beta-D-ribosyl)-5-[(5-phospho-beta-D-ribosylamino)methylideneamino]imidazole-4-carboxamide</text>
        <dbReference type="Rhea" id="RHEA:20049"/>
        <dbReference type="ChEBI" id="CHEBI:15377"/>
        <dbReference type="ChEBI" id="CHEBI:58435"/>
        <dbReference type="ChEBI" id="CHEBI:59457"/>
        <dbReference type="EC" id="3.5.4.19"/>
    </reaction>
</comment>
<protein>
    <recommendedName>
        <fullName evidence="13">Histidine biosynthesis bifunctional protein HisIE</fullName>
    </recommendedName>
    <domain>
        <recommendedName>
            <fullName evidence="13">Phosphoribosyl-AMP cyclohydrolase</fullName>
            <shortName evidence="13">PRA-CH</shortName>
            <ecNumber evidence="13">3.5.4.19</ecNumber>
        </recommendedName>
    </domain>
    <domain>
        <recommendedName>
            <fullName evidence="13">Phosphoribosyl-ATP pyrophosphatase</fullName>
            <shortName evidence="13">PRA-PH</shortName>
            <ecNumber evidence="13">3.6.1.31</ecNumber>
        </recommendedName>
    </domain>
</protein>
<evidence type="ECO:0000256" key="12">
    <source>
        <dbReference type="ARBA" id="ARBA00023268"/>
    </source>
</evidence>
<gene>
    <name evidence="13 15" type="primary">hisI</name>
    <name evidence="13" type="synonym">hisIE</name>
    <name evidence="15" type="ORF">MFU01_65340</name>
    <name evidence="16" type="ORF">SAMN05443572_105140</name>
</gene>
<dbReference type="OrthoDB" id="9795769at2"/>
<dbReference type="SUPFAM" id="SSF101386">
    <property type="entry name" value="all-alpha NTP pyrophosphatases"/>
    <property type="match status" value="1"/>
</dbReference>
<evidence type="ECO:0000256" key="11">
    <source>
        <dbReference type="ARBA" id="ARBA00023102"/>
    </source>
</evidence>
<dbReference type="PANTHER" id="PTHR42945:SF1">
    <property type="entry name" value="HISTIDINE BIOSYNTHESIS BIFUNCTIONAL PROTEIN HIS7"/>
    <property type="match status" value="1"/>
</dbReference>
<keyword evidence="9 13" id="KW-0378">Hydrolase</keyword>
<dbReference type="InterPro" id="IPR008179">
    <property type="entry name" value="HisE"/>
</dbReference>
<dbReference type="STRING" id="1334629.MFUL124B02_26010"/>
<evidence type="ECO:0000313" key="17">
    <source>
        <dbReference type="Proteomes" id="UP000183760"/>
    </source>
</evidence>
<keyword evidence="17" id="KW-1185">Reference proteome</keyword>
<dbReference type="NCBIfam" id="TIGR03188">
    <property type="entry name" value="histidine_hisI"/>
    <property type="match status" value="1"/>
</dbReference>
<dbReference type="RefSeq" id="WP_083560121.1">
    <property type="nucleotide sequence ID" value="NZ_BJXR01000048.1"/>
</dbReference>
<evidence type="ECO:0000256" key="8">
    <source>
        <dbReference type="ARBA" id="ARBA00022741"/>
    </source>
</evidence>
<evidence type="ECO:0000256" key="13">
    <source>
        <dbReference type="HAMAP-Rule" id="MF_01019"/>
    </source>
</evidence>
<dbReference type="Proteomes" id="UP000183760">
    <property type="component" value="Unassembled WGS sequence"/>
</dbReference>
<evidence type="ECO:0000256" key="10">
    <source>
        <dbReference type="ARBA" id="ARBA00022840"/>
    </source>
</evidence>
<dbReference type="NCBIfam" id="NF000768">
    <property type="entry name" value="PRK00051.1"/>
    <property type="match status" value="1"/>
</dbReference>
<evidence type="ECO:0000256" key="9">
    <source>
        <dbReference type="ARBA" id="ARBA00022801"/>
    </source>
</evidence>
<feature type="region of interest" description="Phosphoribosyl-ATP pyrophosphohydrolase" evidence="13">
    <location>
        <begin position="109"/>
        <end position="208"/>
    </location>
</feature>
<organism evidence="15 18">
    <name type="scientific">Myxococcus fulvus</name>
    <dbReference type="NCBI Taxonomy" id="33"/>
    <lineage>
        <taxon>Bacteria</taxon>
        <taxon>Pseudomonadati</taxon>
        <taxon>Myxococcota</taxon>
        <taxon>Myxococcia</taxon>
        <taxon>Myxococcales</taxon>
        <taxon>Cystobacterineae</taxon>
        <taxon>Myxococcaceae</taxon>
        <taxon>Myxococcus</taxon>
    </lineage>
</organism>
<dbReference type="InterPro" id="IPR021130">
    <property type="entry name" value="PRib-ATP_PPHydrolase-like"/>
</dbReference>
<feature type="domain" description="Phosphoribosyl-AMP cyclohydrolase" evidence="14">
    <location>
        <begin position="30"/>
        <end position="101"/>
    </location>
</feature>
<dbReference type="Gene3D" id="3.10.20.810">
    <property type="entry name" value="Phosphoribosyl-AMP cyclohydrolase"/>
    <property type="match status" value="1"/>
</dbReference>
<dbReference type="CDD" id="cd11534">
    <property type="entry name" value="NTP-PPase_HisIE_like"/>
    <property type="match status" value="1"/>
</dbReference>
<dbReference type="InterPro" id="IPR023019">
    <property type="entry name" value="His_synth_HisIE"/>
</dbReference>
<dbReference type="Pfam" id="PF01502">
    <property type="entry name" value="PRA-CH"/>
    <property type="match status" value="1"/>
</dbReference>
<dbReference type="GO" id="GO:0000105">
    <property type="term" value="P:L-histidine biosynthetic process"/>
    <property type="evidence" value="ECO:0007669"/>
    <property type="project" value="UniProtKB-UniRule"/>
</dbReference>
<dbReference type="EC" id="3.6.1.31" evidence="13"/>
<dbReference type="InterPro" id="IPR002496">
    <property type="entry name" value="PRib_AMP_CycHydrolase_dom"/>
</dbReference>
<sequence>MLDLDTLDFTKGNGLVTVVTQDAATGDVLMVAHADREALERTLATGEMHYRSRSRGLWHKGATSGNTQRVVSLRADCDRDAVLARVHKAGPACHTGEETCFGTGRWDALAALDATLTERASHAPAQDEKPGYTRRLLGDRNLRLKKLGEEAAELVTACADADASRAAEEAADLLYHLLVAIKPLGLSLEDVKAVLARRATPPASSNTR</sequence>
<keyword evidence="12 13" id="KW-0511">Multifunctional enzyme</keyword>
<evidence type="ECO:0000313" key="18">
    <source>
        <dbReference type="Proteomes" id="UP000321514"/>
    </source>
</evidence>
<accession>A0A511TBK0</accession>
<comment type="caution">
    <text evidence="15">The sequence shown here is derived from an EMBL/GenBank/DDBJ whole genome shotgun (WGS) entry which is preliminary data.</text>
</comment>
<dbReference type="Pfam" id="PF01503">
    <property type="entry name" value="PRA-PH"/>
    <property type="match status" value="1"/>
</dbReference>
<dbReference type="GO" id="GO:0004636">
    <property type="term" value="F:phosphoribosyl-ATP diphosphatase activity"/>
    <property type="evidence" value="ECO:0007669"/>
    <property type="project" value="UniProtKB-UniRule"/>
</dbReference>
<dbReference type="HAMAP" id="MF_01019">
    <property type="entry name" value="HisIE"/>
    <property type="match status" value="1"/>
</dbReference>
<reference evidence="15 18" key="2">
    <citation type="submission" date="2019-07" db="EMBL/GenBank/DDBJ databases">
        <title>Whole genome shotgun sequence of Myxococcus fulvus NBRC 100333.</title>
        <authorList>
            <person name="Hosoyama A."/>
            <person name="Uohara A."/>
            <person name="Ohji S."/>
            <person name="Ichikawa N."/>
        </authorList>
    </citation>
    <scope>NUCLEOTIDE SEQUENCE [LARGE SCALE GENOMIC DNA]</scope>
    <source>
        <strain evidence="15 18">NBRC 100333</strain>
    </source>
</reference>
<comment type="pathway">
    <text evidence="4 13">Amino-acid biosynthesis; L-histidine biosynthesis; L-histidine from 5-phospho-alpha-D-ribose 1-diphosphate: step 2/9.</text>
</comment>
<name>A0A511TBK0_MYXFU</name>
<dbReference type="Gene3D" id="1.10.287.1080">
    <property type="entry name" value="MazG-like"/>
    <property type="match status" value="1"/>
</dbReference>
<evidence type="ECO:0000256" key="1">
    <source>
        <dbReference type="ARBA" id="ARBA00000024"/>
    </source>
</evidence>
<dbReference type="UniPathway" id="UPA00031">
    <property type="reaction ID" value="UER00007"/>
</dbReference>
<evidence type="ECO:0000313" key="15">
    <source>
        <dbReference type="EMBL" id="GEN11497.1"/>
    </source>
</evidence>
<dbReference type="FunFam" id="3.10.20.810:FF:000001">
    <property type="entry name" value="Histidine biosynthesis bifunctional protein HisIE"/>
    <property type="match status" value="1"/>
</dbReference>
<evidence type="ECO:0000256" key="7">
    <source>
        <dbReference type="ARBA" id="ARBA00022605"/>
    </source>
</evidence>
<dbReference type="EC" id="3.5.4.19" evidence="13"/>
<comment type="pathway">
    <text evidence="3 13">Amino-acid biosynthesis; L-histidine biosynthesis; L-histidine from 5-phospho-alpha-D-ribose 1-diphosphate: step 3/9.</text>
</comment>
<evidence type="ECO:0000256" key="2">
    <source>
        <dbReference type="ARBA" id="ARBA00001460"/>
    </source>
</evidence>